<evidence type="ECO:0000256" key="1">
    <source>
        <dbReference type="SAM" id="MobiDB-lite"/>
    </source>
</evidence>
<dbReference type="AlphaFoldDB" id="A0A8H3VDF8"/>
<proteinExistence type="predicted"/>
<reference evidence="2 3" key="1">
    <citation type="submission" date="2019-11" db="EMBL/GenBank/DDBJ databases">
        <title>Venturia inaequalis Genome Resource.</title>
        <authorList>
            <person name="Lichtner F.J."/>
        </authorList>
    </citation>
    <scope>NUCLEOTIDE SEQUENCE [LARGE SCALE GENOMIC DNA]</scope>
    <source>
        <strain evidence="2">Bline_iso_100314</strain>
    </source>
</reference>
<evidence type="ECO:0000313" key="2">
    <source>
        <dbReference type="EMBL" id="KAE9985746.1"/>
    </source>
</evidence>
<comment type="caution">
    <text evidence="2">The sequence shown here is derived from an EMBL/GenBank/DDBJ whole genome shotgun (WGS) entry which is preliminary data.</text>
</comment>
<dbReference type="EMBL" id="WNWQ01000004">
    <property type="protein sequence ID" value="KAE9985746.1"/>
    <property type="molecule type" value="Genomic_DNA"/>
</dbReference>
<accession>A0A8H3VDF8</accession>
<sequence>MDRQNPFQRHRFFLPEFPTGFRQPAQPIPVHQPPNSPFRQGSRITYRRTYEREDIRYSETHHPSIELQPVHRRRRSNDAQFQASPRRPSYSRQSTTLETSSDRLSAADQGYALERQNIRAPVMGQHRSARRAPARRHSSPARTVYIPTDREIYDAIFPPTSWVGPVMPRNPIPYPIPRMRNYRNFNDAFHKFLIKGSRSRLIERLNTIAAEDTKTRGFFPDTGLVSIESITHDFCAAEYILVYCDHLVEPTLFNGKLVFASTFGIVGKDKRTGQWHVRCWIQPSDRILREIQYMVREKSVVAAGVVPKAEARGGGFSGQMRMQEHEEIWTLIQGWDREMRGKWAERFQAEGGGPTELYGEAYYELKGRRWEG</sequence>
<feature type="compositionally biased region" description="Basic and acidic residues" evidence="1">
    <location>
        <begin position="48"/>
        <end position="64"/>
    </location>
</feature>
<feature type="compositionally biased region" description="Polar residues" evidence="1">
    <location>
        <begin position="90"/>
        <end position="103"/>
    </location>
</feature>
<organism evidence="2 3">
    <name type="scientific">Venturia inaequalis</name>
    <name type="common">Apple scab fungus</name>
    <dbReference type="NCBI Taxonomy" id="5025"/>
    <lineage>
        <taxon>Eukaryota</taxon>
        <taxon>Fungi</taxon>
        <taxon>Dikarya</taxon>
        <taxon>Ascomycota</taxon>
        <taxon>Pezizomycotina</taxon>
        <taxon>Dothideomycetes</taxon>
        <taxon>Pleosporomycetidae</taxon>
        <taxon>Venturiales</taxon>
        <taxon>Venturiaceae</taxon>
        <taxon>Venturia</taxon>
    </lineage>
</organism>
<feature type="region of interest" description="Disordered" evidence="1">
    <location>
        <begin position="21"/>
        <end position="105"/>
    </location>
</feature>
<protein>
    <submittedName>
        <fullName evidence="2">Uncharacterized protein</fullName>
    </submittedName>
</protein>
<evidence type="ECO:0000313" key="3">
    <source>
        <dbReference type="Proteomes" id="UP000433883"/>
    </source>
</evidence>
<dbReference type="Proteomes" id="UP000433883">
    <property type="component" value="Unassembled WGS sequence"/>
</dbReference>
<gene>
    <name evidence="2" type="ORF">BLS_005712</name>
</gene>
<name>A0A8H3VDF8_VENIN</name>
<feature type="compositionally biased region" description="Pro residues" evidence="1">
    <location>
        <begin position="26"/>
        <end position="36"/>
    </location>
</feature>